<name>A0A9X7VXU5_9BACL</name>
<feature type="transmembrane region" description="Helical" evidence="1">
    <location>
        <begin position="21"/>
        <end position="42"/>
    </location>
</feature>
<dbReference type="AlphaFoldDB" id="A0A9X7VXU5"/>
<keyword evidence="1" id="KW-0472">Membrane</keyword>
<sequence length="277" mass="30938">MEEKGTAVENSDSDICSKGDVVVLAVSGFLVAAAAFYASFVLPAQWLDVKQVSVGLELNKRIMQISDLHVEMLRISPSQVVRTLRSNQIDYVVLTGDFLTTDKKLHDVERYLSALAGARVPMFAVFGNHDYRLRRMDGLVSLLNRFEVRLLRNEAVYLDGFWLVGIDDFTTRHSRVKAAFAGVPSNEKVVVITHDPNVVLTIPPQKFDYLMAGHLHGKQFQIPGLFLLKPMGPLPTQGVYKGLHRLPEGMIYISKGLGQVGVNLRFLVRSEVTIHHL</sequence>
<protein>
    <submittedName>
        <fullName evidence="3">Metallophosphoesterase</fullName>
    </submittedName>
</protein>
<proteinExistence type="predicted"/>
<evidence type="ECO:0000313" key="4">
    <source>
        <dbReference type="Proteomes" id="UP000663505"/>
    </source>
</evidence>
<evidence type="ECO:0000259" key="2">
    <source>
        <dbReference type="Pfam" id="PF00149"/>
    </source>
</evidence>
<keyword evidence="1" id="KW-1133">Transmembrane helix</keyword>
<gene>
    <name evidence="3" type="ORF">JZ786_21820</name>
</gene>
<evidence type="ECO:0000256" key="1">
    <source>
        <dbReference type="SAM" id="Phobius"/>
    </source>
</evidence>
<dbReference type="SUPFAM" id="SSF56300">
    <property type="entry name" value="Metallo-dependent phosphatases"/>
    <property type="match status" value="1"/>
</dbReference>
<keyword evidence="4" id="KW-1185">Reference proteome</keyword>
<evidence type="ECO:0000313" key="3">
    <source>
        <dbReference type="EMBL" id="QSO47019.1"/>
    </source>
</evidence>
<dbReference type="GO" id="GO:0016787">
    <property type="term" value="F:hydrolase activity"/>
    <property type="evidence" value="ECO:0007669"/>
    <property type="project" value="InterPro"/>
</dbReference>
<dbReference type="InterPro" id="IPR029052">
    <property type="entry name" value="Metallo-depent_PP-like"/>
</dbReference>
<feature type="domain" description="Calcineurin-like phosphoesterase" evidence="2">
    <location>
        <begin position="61"/>
        <end position="217"/>
    </location>
</feature>
<keyword evidence="1" id="KW-0812">Transmembrane</keyword>
<organism evidence="3 4">
    <name type="scientific">Alicyclobacillus mengziensis</name>
    <dbReference type="NCBI Taxonomy" id="2931921"/>
    <lineage>
        <taxon>Bacteria</taxon>
        <taxon>Bacillati</taxon>
        <taxon>Bacillota</taxon>
        <taxon>Bacilli</taxon>
        <taxon>Bacillales</taxon>
        <taxon>Alicyclobacillaceae</taxon>
        <taxon>Alicyclobacillus</taxon>
    </lineage>
</organism>
<reference evidence="3 4" key="1">
    <citation type="submission" date="2021-02" db="EMBL/GenBank/DDBJ databases">
        <title>Alicyclobacillus curvatus sp. nov. and Alicyclobacillus mengziensis sp. nov., two acidophilic bacteria isolated from acid mine drainage.</title>
        <authorList>
            <person name="Huang Y."/>
        </authorList>
    </citation>
    <scope>NUCLEOTIDE SEQUENCE [LARGE SCALE GENOMIC DNA]</scope>
    <source>
        <strain evidence="3 4">S30H14</strain>
    </source>
</reference>
<dbReference type="EMBL" id="CP071182">
    <property type="protein sequence ID" value="QSO47019.1"/>
    <property type="molecule type" value="Genomic_DNA"/>
</dbReference>
<dbReference type="Proteomes" id="UP000663505">
    <property type="component" value="Chromosome"/>
</dbReference>
<dbReference type="Gene3D" id="3.60.21.10">
    <property type="match status" value="1"/>
</dbReference>
<dbReference type="PANTHER" id="PTHR31302:SF0">
    <property type="entry name" value="TRANSMEMBRANE PROTEIN WITH METALLOPHOSPHOESTERASE DOMAIN"/>
    <property type="match status" value="1"/>
</dbReference>
<dbReference type="InterPro" id="IPR051158">
    <property type="entry name" value="Metallophosphoesterase_sf"/>
</dbReference>
<dbReference type="KEGG" id="afx:JZ786_21820"/>
<accession>A0A9X7VXU5</accession>
<dbReference type="InterPro" id="IPR004843">
    <property type="entry name" value="Calcineurin-like_PHP"/>
</dbReference>
<dbReference type="Pfam" id="PF00149">
    <property type="entry name" value="Metallophos"/>
    <property type="match status" value="1"/>
</dbReference>
<dbReference type="PANTHER" id="PTHR31302">
    <property type="entry name" value="TRANSMEMBRANE PROTEIN WITH METALLOPHOSPHOESTERASE DOMAIN-RELATED"/>
    <property type="match status" value="1"/>
</dbReference>